<keyword evidence="2" id="KW-1185">Reference proteome</keyword>
<evidence type="ECO:0000313" key="1">
    <source>
        <dbReference type="EMBL" id="KAK9273388.1"/>
    </source>
</evidence>
<sequence>MENSSNPLGWKSFNMRAVVAATEDIFQFILSEKGLRVRVYLLRDIIKAADTFLEDEVVACIFCDNIGAKETSEYEGHAMHMRVLNGFQSLRRAVKLAPEVWTAMLIRLALRPEVHRFTLDIISALVMHLSRKIPETSWVCISRLLHKLVKNFSSDDL</sequence>
<dbReference type="EMBL" id="JBBPBK010000012">
    <property type="protein sequence ID" value="KAK9273388.1"/>
    <property type="molecule type" value="Genomic_DNA"/>
</dbReference>
<organism evidence="1 2">
    <name type="scientific">Liquidambar formosana</name>
    <name type="common">Formosan gum</name>
    <dbReference type="NCBI Taxonomy" id="63359"/>
    <lineage>
        <taxon>Eukaryota</taxon>
        <taxon>Viridiplantae</taxon>
        <taxon>Streptophyta</taxon>
        <taxon>Embryophyta</taxon>
        <taxon>Tracheophyta</taxon>
        <taxon>Spermatophyta</taxon>
        <taxon>Magnoliopsida</taxon>
        <taxon>eudicotyledons</taxon>
        <taxon>Gunneridae</taxon>
        <taxon>Pentapetalae</taxon>
        <taxon>Saxifragales</taxon>
        <taxon>Altingiaceae</taxon>
        <taxon>Liquidambar</taxon>
    </lineage>
</organism>
<comment type="caution">
    <text evidence="1">The sequence shown here is derived from an EMBL/GenBank/DDBJ whole genome shotgun (WGS) entry which is preliminary data.</text>
</comment>
<dbReference type="AlphaFoldDB" id="A0AAP0R9Q7"/>
<dbReference type="Proteomes" id="UP001415857">
    <property type="component" value="Unassembled WGS sequence"/>
</dbReference>
<evidence type="ECO:0000313" key="2">
    <source>
        <dbReference type="Proteomes" id="UP001415857"/>
    </source>
</evidence>
<gene>
    <name evidence="1" type="ORF">L1049_018198</name>
</gene>
<proteinExistence type="predicted"/>
<name>A0AAP0R9Q7_LIQFO</name>
<reference evidence="1 2" key="1">
    <citation type="journal article" date="2024" name="Plant J.">
        <title>Genome sequences and population genomics reveal climatic adaptation and genomic divergence between two closely related sweetgum species.</title>
        <authorList>
            <person name="Xu W.Q."/>
            <person name="Ren C.Q."/>
            <person name="Zhang X.Y."/>
            <person name="Comes H.P."/>
            <person name="Liu X.H."/>
            <person name="Li Y.G."/>
            <person name="Kettle C.J."/>
            <person name="Jalonen R."/>
            <person name="Gaisberger H."/>
            <person name="Ma Y.Z."/>
            <person name="Qiu Y.X."/>
        </authorList>
    </citation>
    <scope>NUCLEOTIDE SEQUENCE [LARGE SCALE GENOMIC DNA]</scope>
    <source>
        <strain evidence="1">Hangzhou</strain>
    </source>
</reference>
<accession>A0AAP0R9Q7</accession>
<protein>
    <submittedName>
        <fullName evidence="1">Uncharacterized protein</fullName>
    </submittedName>
</protein>